<keyword evidence="2" id="KW-1185">Reference proteome</keyword>
<accession>A0A1M4WJ47</accession>
<protein>
    <submittedName>
        <fullName evidence="1">Uncharacterized protein</fullName>
    </submittedName>
</protein>
<evidence type="ECO:0000313" key="1">
    <source>
        <dbReference type="EMBL" id="SHE81236.1"/>
    </source>
</evidence>
<gene>
    <name evidence="1" type="ORF">SAMN04488522_1011283</name>
</gene>
<dbReference type="EMBL" id="FQUQ01000001">
    <property type="protein sequence ID" value="SHE81236.1"/>
    <property type="molecule type" value="Genomic_DNA"/>
</dbReference>
<dbReference type="STRING" id="288992.SAMN04488522_1011283"/>
<dbReference type="Proteomes" id="UP000184287">
    <property type="component" value="Unassembled WGS sequence"/>
</dbReference>
<sequence>MMKMGTKSLNLSIGRFLLIKNQPLEVTGMFLIILLNLMLILSACHSEEDKRRKKQKEELVLPVTGTKMGIGLIHFNTNKPLMLYQSKTDTLPYDSIQFVARKTGLNKGRCDFRTKHLGDKLQPYILSEGDSDADAKSNINMGLIRFVPQLVFRVIDKTDDGVQVLINEKTYETSFVRVNPKKDLRINMDDNGGFFDPNFNQSRIPDWFYYETWEQALKRAAFIDYDPKELYDKPNGKKIQKNETYQLKVDIVQDDWIRFVDNYTEKFHGWTRWKVKDSIIVQITLNGGYE</sequence>
<name>A0A1M4WJ47_9SPHI</name>
<dbReference type="AlphaFoldDB" id="A0A1M4WJ47"/>
<evidence type="ECO:0000313" key="2">
    <source>
        <dbReference type="Proteomes" id="UP000184287"/>
    </source>
</evidence>
<reference evidence="2" key="1">
    <citation type="submission" date="2016-11" db="EMBL/GenBank/DDBJ databases">
        <authorList>
            <person name="Varghese N."/>
            <person name="Submissions S."/>
        </authorList>
    </citation>
    <scope>NUCLEOTIDE SEQUENCE [LARGE SCALE GENOMIC DNA]</scope>
    <source>
        <strain evidence="2">DSM 16990</strain>
    </source>
</reference>
<proteinExistence type="predicted"/>
<organism evidence="1 2">
    <name type="scientific">Pedobacter caeni</name>
    <dbReference type="NCBI Taxonomy" id="288992"/>
    <lineage>
        <taxon>Bacteria</taxon>
        <taxon>Pseudomonadati</taxon>
        <taxon>Bacteroidota</taxon>
        <taxon>Sphingobacteriia</taxon>
        <taxon>Sphingobacteriales</taxon>
        <taxon>Sphingobacteriaceae</taxon>
        <taxon>Pedobacter</taxon>
    </lineage>
</organism>